<dbReference type="InterPro" id="IPR036138">
    <property type="entry name" value="PBP_dimer_sf"/>
</dbReference>
<comment type="caution">
    <text evidence="5">The sequence shown here is derived from an EMBL/GenBank/DDBJ whole genome shotgun (WGS) entry which is preliminary data.</text>
</comment>
<reference evidence="5" key="1">
    <citation type="submission" date="2020-08" db="EMBL/GenBank/DDBJ databases">
        <title>Genome public.</title>
        <authorList>
            <person name="Liu C."/>
            <person name="Sun Q."/>
        </authorList>
    </citation>
    <scope>NUCLEOTIDE SEQUENCE</scope>
    <source>
        <strain evidence="5">NSJ-63</strain>
    </source>
</reference>
<dbReference type="GO" id="GO:0071555">
    <property type="term" value="P:cell wall organization"/>
    <property type="evidence" value="ECO:0007669"/>
    <property type="project" value="TreeGrafter"/>
</dbReference>
<evidence type="ECO:0000313" key="6">
    <source>
        <dbReference type="Proteomes" id="UP000617951"/>
    </source>
</evidence>
<dbReference type="GO" id="GO:0005886">
    <property type="term" value="C:plasma membrane"/>
    <property type="evidence" value="ECO:0007669"/>
    <property type="project" value="TreeGrafter"/>
</dbReference>
<organism evidence="5 6">
    <name type="scientific">Guopingia tenuis</name>
    <dbReference type="NCBI Taxonomy" id="2763656"/>
    <lineage>
        <taxon>Bacteria</taxon>
        <taxon>Bacillati</taxon>
        <taxon>Bacillota</taxon>
        <taxon>Clostridia</taxon>
        <taxon>Christensenellales</taxon>
        <taxon>Christensenellaceae</taxon>
        <taxon>Guopingia</taxon>
    </lineage>
</organism>
<evidence type="ECO:0000313" key="5">
    <source>
        <dbReference type="EMBL" id="MBC8538074.1"/>
    </source>
</evidence>
<feature type="domain" description="PASTA" evidence="4">
    <location>
        <begin position="568"/>
        <end position="630"/>
    </location>
</feature>
<dbReference type="InterPro" id="IPR001460">
    <property type="entry name" value="PCN-bd_Tpept"/>
</dbReference>
<dbReference type="RefSeq" id="WP_249279862.1">
    <property type="nucleotide sequence ID" value="NZ_JACRSS010000001.1"/>
</dbReference>
<dbReference type="SMART" id="SM00740">
    <property type="entry name" value="PASTA"/>
    <property type="match status" value="2"/>
</dbReference>
<dbReference type="PANTHER" id="PTHR30627:SF1">
    <property type="entry name" value="PEPTIDOGLYCAN D,D-TRANSPEPTIDASE FTSI"/>
    <property type="match status" value="1"/>
</dbReference>
<dbReference type="Gene3D" id="3.40.710.10">
    <property type="entry name" value="DD-peptidase/beta-lactamase superfamily"/>
    <property type="match status" value="1"/>
</dbReference>
<dbReference type="EMBL" id="JACRSS010000001">
    <property type="protein sequence ID" value="MBC8538074.1"/>
    <property type="molecule type" value="Genomic_DNA"/>
</dbReference>
<dbReference type="Pfam" id="PF00905">
    <property type="entry name" value="Transpeptidase"/>
    <property type="match status" value="1"/>
</dbReference>
<name>A0A926DHW4_9FIRM</name>
<proteinExistence type="inferred from homology"/>
<feature type="domain" description="PASTA" evidence="4">
    <location>
        <begin position="633"/>
        <end position="695"/>
    </location>
</feature>
<evidence type="ECO:0000256" key="1">
    <source>
        <dbReference type="ARBA" id="ARBA00004370"/>
    </source>
</evidence>
<dbReference type="Pfam" id="PF03717">
    <property type="entry name" value="PBP_dimer"/>
    <property type="match status" value="1"/>
</dbReference>
<comment type="subcellular location">
    <subcellularLocation>
        <location evidence="1">Membrane</location>
    </subcellularLocation>
</comment>
<accession>A0A926DHW4</accession>
<dbReference type="Pfam" id="PF03793">
    <property type="entry name" value="PASTA"/>
    <property type="match status" value="2"/>
</dbReference>
<dbReference type="AlphaFoldDB" id="A0A926DHW4"/>
<dbReference type="GO" id="GO:0008658">
    <property type="term" value="F:penicillin binding"/>
    <property type="evidence" value="ECO:0007669"/>
    <property type="project" value="InterPro"/>
</dbReference>
<evidence type="ECO:0000259" key="4">
    <source>
        <dbReference type="PROSITE" id="PS51178"/>
    </source>
</evidence>
<dbReference type="InterPro" id="IPR050515">
    <property type="entry name" value="Beta-lactam/transpept"/>
</dbReference>
<evidence type="ECO:0000256" key="2">
    <source>
        <dbReference type="ARBA" id="ARBA00007171"/>
    </source>
</evidence>
<dbReference type="SUPFAM" id="SSF54184">
    <property type="entry name" value="Penicillin-binding protein 2x (pbp-2x), c-terminal domain"/>
    <property type="match status" value="2"/>
</dbReference>
<evidence type="ECO:0000256" key="3">
    <source>
        <dbReference type="ARBA" id="ARBA00023136"/>
    </source>
</evidence>
<dbReference type="PROSITE" id="PS51178">
    <property type="entry name" value="PASTA"/>
    <property type="match status" value="2"/>
</dbReference>
<dbReference type="Proteomes" id="UP000617951">
    <property type="component" value="Unassembled WGS sequence"/>
</dbReference>
<sequence length="695" mass="74947">MANPNISNKKRLTILFYVALLLMLVIAGRLAQLMFFNAEDLQDKAENQWTRELAVAPKRGSILDRNGEILATSATAESVLLHPKDIKDAGEVASLLAPILEMEEQKIFDLANDKTKVEVWLKRQITSEQAEQIRQLNLSGVDFFTDTKRYYPSGEFMSQVLGYTSSDGDGQEGLEKYYNKYLAGYAGSILAQVDANGRTIAGSEQTYIDPQPGLNLVLTTDAFIQSFLESAAREALEVNQAKSVCAIVMNPKNGDILGMVNYPEADLNNLDRSDLQALADLSRNTAIVDAYEPGSTFKIITTAAALDSGAATTEDHFNCPGYKIVDGEKIKCWRSYNPHGDQTLAQAVENSCNPAFMEMALRMGTDKFYEYIYNFGFGSNTGVDYSADGAGIIRAAKYVKNVDLARIGFGQSIAVTPLQLSAAICATINGGYLYTPRLASHLQDDEGNIVKTFESQMVRQVISEETSAKMRTILEGVVANGGGKNGQIEGYRVGGKTGTAQMYENGVIVQGKNISSFVGFAPADDPQYMVLFIVREPGVPVTFGSVVAAPFAKEVLEKCLKYGGVEPTEPVEDLVETPDFVGKTTEEAAAAAQEAGLSLQTNGTGKIAAQSPAAGTKVKKGSEIDVYGETQSDPASDEKMPNLVGKTLAQAYDMLEEIGLEMEVDGDTGSGVIASQSQKEGTSVIYGEKVVVTCK</sequence>
<dbReference type="InterPro" id="IPR005543">
    <property type="entry name" value="PASTA_dom"/>
</dbReference>
<dbReference type="Gene3D" id="3.90.1310.10">
    <property type="entry name" value="Penicillin-binding protein 2a (Domain 2)"/>
    <property type="match status" value="1"/>
</dbReference>
<protein>
    <submittedName>
        <fullName evidence="5">PASTA domain-containing protein</fullName>
    </submittedName>
</protein>
<keyword evidence="6" id="KW-1185">Reference proteome</keyword>
<dbReference type="SUPFAM" id="SSF56519">
    <property type="entry name" value="Penicillin binding protein dimerisation domain"/>
    <property type="match status" value="1"/>
</dbReference>
<dbReference type="PANTHER" id="PTHR30627">
    <property type="entry name" value="PEPTIDOGLYCAN D,D-TRANSPEPTIDASE"/>
    <property type="match status" value="1"/>
</dbReference>
<dbReference type="InterPro" id="IPR005311">
    <property type="entry name" value="PBP_dimer"/>
</dbReference>
<comment type="similarity">
    <text evidence="2">Belongs to the transpeptidase family.</text>
</comment>
<keyword evidence="3" id="KW-0472">Membrane</keyword>
<gene>
    <name evidence="5" type="ORF">H8693_03900</name>
</gene>
<dbReference type="Gene3D" id="3.30.450.330">
    <property type="match status" value="1"/>
</dbReference>
<dbReference type="SUPFAM" id="SSF56601">
    <property type="entry name" value="beta-lactamase/transpeptidase-like"/>
    <property type="match status" value="1"/>
</dbReference>
<dbReference type="Gene3D" id="3.30.10.20">
    <property type="match status" value="2"/>
</dbReference>
<dbReference type="InterPro" id="IPR012338">
    <property type="entry name" value="Beta-lactam/transpept-like"/>
</dbReference>
<dbReference type="CDD" id="cd06575">
    <property type="entry name" value="PASTA_Pbp2x-like_2"/>
    <property type="match status" value="1"/>
</dbReference>